<dbReference type="GO" id="GO:0005739">
    <property type="term" value="C:mitochondrion"/>
    <property type="evidence" value="ECO:0007669"/>
    <property type="project" value="TreeGrafter"/>
</dbReference>
<feature type="domain" description="BPL/LPL catalytic" evidence="3">
    <location>
        <begin position="39"/>
        <end position="227"/>
    </location>
</feature>
<dbReference type="GO" id="GO:0017118">
    <property type="term" value="F:lipoyltransferase activity"/>
    <property type="evidence" value="ECO:0007669"/>
    <property type="project" value="TreeGrafter"/>
</dbReference>
<dbReference type="Proteomes" id="UP001196413">
    <property type="component" value="Unassembled WGS sequence"/>
</dbReference>
<protein>
    <recommendedName>
        <fullName evidence="3">BPL/LPL catalytic domain-containing protein</fullName>
    </recommendedName>
</protein>
<organism evidence="4 5">
    <name type="scientific">Parelaphostrongylus tenuis</name>
    <name type="common">Meningeal worm</name>
    <dbReference type="NCBI Taxonomy" id="148309"/>
    <lineage>
        <taxon>Eukaryota</taxon>
        <taxon>Metazoa</taxon>
        <taxon>Ecdysozoa</taxon>
        <taxon>Nematoda</taxon>
        <taxon>Chromadorea</taxon>
        <taxon>Rhabditida</taxon>
        <taxon>Rhabditina</taxon>
        <taxon>Rhabditomorpha</taxon>
        <taxon>Strongyloidea</taxon>
        <taxon>Metastrongylidae</taxon>
        <taxon>Parelaphostrongylus</taxon>
    </lineage>
</organism>
<sequence length="294" mass="33107">MVLSCKINNALGRVYVSLSTCIFKNLAFEEYLLRNHRWENGSEVMLLWSNSPAVVVGRHQNPWIEANIPYLQEHGIVLARRHSGGGAVYHDEGNLNISMLTTSESHCRPKNLSFLSKALNSRFSVNVVPTKRGDMEMQPGCRKCSGTAARIIRERAYHHLTLLVNVDLKVLSTSLRSPFKDFITSNATASVRANAVGFLKQDDPSADVHSVRNTLTERYASQFKDCLISEIDIDKELRENGSLSKILSDITEWNWIYGKTPRFWFDNGHMKQYVEGGIIKQCSLGHIGGDLNPQ</sequence>
<comment type="similarity">
    <text evidence="2">Belongs to the LplA family.</text>
</comment>
<evidence type="ECO:0000313" key="4">
    <source>
        <dbReference type="EMBL" id="KAJ1373942.1"/>
    </source>
</evidence>
<evidence type="ECO:0000259" key="3">
    <source>
        <dbReference type="PROSITE" id="PS51733"/>
    </source>
</evidence>
<dbReference type="Gene3D" id="3.30.930.10">
    <property type="entry name" value="Bira Bifunctional Protein, Domain 2"/>
    <property type="match status" value="1"/>
</dbReference>
<dbReference type="PANTHER" id="PTHR12561">
    <property type="entry name" value="LIPOATE-PROTEIN LIGASE"/>
    <property type="match status" value="1"/>
</dbReference>
<dbReference type="Pfam" id="PF21948">
    <property type="entry name" value="LplA-B_cat"/>
    <property type="match status" value="1"/>
</dbReference>
<proteinExistence type="inferred from homology"/>
<dbReference type="GO" id="GO:0009249">
    <property type="term" value="P:protein lipoylation"/>
    <property type="evidence" value="ECO:0007669"/>
    <property type="project" value="InterPro"/>
</dbReference>
<evidence type="ECO:0000256" key="1">
    <source>
        <dbReference type="ARBA" id="ARBA00005085"/>
    </source>
</evidence>
<dbReference type="InterPro" id="IPR045864">
    <property type="entry name" value="aa-tRNA-synth_II/BPL/LPL"/>
</dbReference>
<dbReference type="InterPro" id="IPR004562">
    <property type="entry name" value="LipoylTrfase_LipoateP_Ligase"/>
</dbReference>
<name>A0AAD5WKN0_PARTN</name>
<accession>A0AAD5WKN0</accession>
<keyword evidence="5" id="KW-1185">Reference proteome</keyword>
<dbReference type="EMBL" id="JAHQIW010007363">
    <property type="protein sequence ID" value="KAJ1373942.1"/>
    <property type="molecule type" value="Genomic_DNA"/>
</dbReference>
<dbReference type="InterPro" id="IPR004143">
    <property type="entry name" value="BPL_LPL_catalytic"/>
</dbReference>
<evidence type="ECO:0000313" key="5">
    <source>
        <dbReference type="Proteomes" id="UP001196413"/>
    </source>
</evidence>
<comment type="pathway">
    <text evidence="1">Protein modification; protein lipoylation via exogenous pathway; protein N(6)-(lipoyl)lysine from lipoate: step 2/2.</text>
</comment>
<comment type="caution">
    <text evidence="4">The sequence shown here is derived from an EMBL/GenBank/DDBJ whole genome shotgun (WGS) entry which is preliminary data.</text>
</comment>
<reference evidence="4" key="1">
    <citation type="submission" date="2021-06" db="EMBL/GenBank/DDBJ databases">
        <title>Parelaphostrongylus tenuis whole genome reference sequence.</title>
        <authorList>
            <person name="Garwood T.J."/>
            <person name="Larsen P.A."/>
            <person name="Fountain-Jones N.M."/>
            <person name="Garbe J.R."/>
            <person name="Macchietto M.G."/>
            <person name="Kania S.A."/>
            <person name="Gerhold R.W."/>
            <person name="Richards J.E."/>
            <person name="Wolf T.M."/>
        </authorList>
    </citation>
    <scope>NUCLEOTIDE SEQUENCE</scope>
    <source>
        <strain evidence="4">MNPRO001-30</strain>
        <tissue evidence="4">Meninges</tissue>
    </source>
</reference>
<gene>
    <name evidence="4" type="ORF">KIN20_036504</name>
</gene>
<dbReference type="SUPFAM" id="SSF55681">
    <property type="entry name" value="Class II aaRS and biotin synthetases"/>
    <property type="match status" value="1"/>
</dbReference>
<dbReference type="PANTHER" id="PTHR12561:SF3">
    <property type="entry name" value="LIPOYLTRANSFERASE 1, MITOCHONDRIAL"/>
    <property type="match status" value="1"/>
</dbReference>
<dbReference type="CDD" id="cd16443">
    <property type="entry name" value="LplA"/>
    <property type="match status" value="1"/>
</dbReference>
<evidence type="ECO:0000256" key="2">
    <source>
        <dbReference type="ARBA" id="ARBA00008242"/>
    </source>
</evidence>
<dbReference type="PROSITE" id="PS51733">
    <property type="entry name" value="BPL_LPL_CATALYTIC"/>
    <property type="match status" value="1"/>
</dbReference>
<dbReference type="AlphaFoldDB" id="A0AAD5WKN0"/>